<feature type="region of interest" description="Disordered" evidence="1">
    <location>
        <begin position="616"/>
        <end position="643"/>
    </location>
</feature>
<dbReference type="Proteomes" id="UP000694866">
    <property type="component" value="Unplaced"/>
</dbReference>
<dbReference type="AlphaFoldDB" id="A0A9R1T6N5"/>
<reference evidence="4" key="1">
    <citation type="submission" date="2025-08" db="UniProtKB">
        <authorList>
            <consortium name="RefSeq"/>
        </authorList>
    </citation>
    <scope>IDENTIFICATION</scope>
    <source>
        <strain evidence="4">USDA-PBARC FA_bdor</strain>
        <tissue evidence="4">Whole organism</tissue>
    </source>
</reference>
<feature type="chain" id="PRO_5040358775" evidence="2">
    <location>
        <begin position="26"/>
        <end position="1138"/>
    </location>
</feature>
<keyword evidence="3" id="KW-1185">Reference proteome</keyword>
<name>A0A9R1T6N5_9HYME</name>
<accession>A0A9R1T6N5</accession>
<dbReference type="GeneID" id="105266919"/>
<feature type="compositionally biased region" description="Polar residues" evidence="1">
    <location>
        <begin position="802"/>
        <end position="814"/>
    </location>
</feature>
<feature type="region of interest" description="Disordered" evidence="1">
    <location>
        <begin position="802"/>
        <end position="821"/>
    </location>
</feature>
<feature type="compositionally biased region" description="Low complexity" evidence="1">
    <location>
        <begin position="741"/>
        <end position="752"/>
    </location>
</feature>
<feature type="region of interest" description="Disordered" evidence="1">
    <location>
        <begin position="952"/>
        <end position="975"/>
    </location>
</feature>
<organism evidence="3 4">
    <name type="scientific">Fopius arisanus</name>
    <dbReference type="NCBI Taxonomy" id="64838"/>
    <lineage>
        <taxon>Eukaryota</taxon>
        <taxon>Metazoa</taxon>
        <taxon>Ecdysozoa</taxon>
        <taxon>Arthropoda</taxon>
        <taxon>Hexapoda</taxon>
        <taxon>Insecta</taxon>
        <taxon>Pterygota</taxon>
        <taxon>Neoptera</taxon>
        <taxon>Endopterygota</taxon>
        <taxon>Hymenoptera</taxon>
        <taxon>Apocrita</taxon>
        <taxon>Ichneumonoidea</taxon>
        <taxon>Braconidae</taxon>
        <taxon>Opiinae</taxon>
        <taxon>Fopius</taxon>
    </lineage>
</organism>
<evidence type="ECO:0000256" key="1">
    <source>
        <dbReference type="SAM" id="MobiDB-lite"/>
    </source>
</evidence>
<proteinExistence type="predicted"/>
<feature type="compositionally biased region" description="Low complexity" evidence="1">
    <location>
        <begin position="616"/>
        <end position="626"/>
    </location>
</feature>
<gene>
    <name evidence="4" type="primary">LOC105266919</name>
</gene>
<feature type="signal peptide" evidence="2">
    <location>
        <begin position="1"/>
        <end position="25"/>
    </location>
</feature>
<protein>
    <submittedName>
        <fullName evidence="4">Mucin-3A-like</fullName>
    </submittedName>
</protein>
<dbReference type="RefSeq" id="XP_011303725.1">
    <property type="nucleotide sequence ID" value="XM_011305423.1"/>
</dbReference>
<evidence type="ECO:0000313" key="4">
    <source>
        <dbReference type="RefSeq" id="XP_011303725.1"/>
    </source>
</evidence>
<evidence type="ECO:0000256" key="2">
    <source>
        <dbReference type="SAM" id="SignalP"/>
    </source>
</evidence>
<dbReference type="KEGG" id="fas:105266919"/>
<evidence type="ECO:0000313" key="3">
    <source>
        <dbReference type="Proteomes" id="UP000694866"/>
    </source>
</evidence>
<feature type="region of interest" description="Disordered" evidence="1">
    <location>
        <begin position="733"/>
        <end position="752"/>
    </location>
</feature>
<keyword evidence="2" id="KW-0732">Signal</keyword>
<sequence length="1138" mass="129019">MLKLLSWRSLMLWIFSALICSVITAQVKNADPSVKGGWQPLLTYDNVGKVSLPSNYPAYVVPQFDSKRASSYNYLKPHRKSIDTVHQLDYTPPSILGSFSVFGHSMPKNREVDNIKSHYESSNSNEYDFLVPPPRQKIESYQKIKINGDAYSGPSHYRDIYTPLNTQFTFVPTGSASSIVKKLPGVIPSRDELSHHSFRQYPSVGESHKITNQKHSWMQNVRDNIDQHQVNSFRQYPLHTDGVIDGDNRFYTQIGHPPVVKSLYEIKNPVKPLVDNYNDYVTHHPGNPYAPKISSSQRNEFQPSLIIPNNRHVEPHWNFDDSNSENGSVVDDYYNSRKKNTTSWSLSTLDNKFSELLPNMNKPVEFNRPHKTTSTPENRLKPQILSDKIQPNVLKIRHETPESISLKHFNEQQFLLQQQLLERDRQKLEQIQSYKNPITSTIKSTGRYKEIESTPGESIFDDEFQVYEAVKITNEEKNSPDGRSSTQQNNEYYSTKQVHEVAPTKQSFTSDPDGIIYKSTDADGLIEKKRKGNHRIIVHKDNTHVHPDKIVNSFTEFGITSSPNLHFETKPSFTTISEATTTRAYEPSITQTKESTISSHDNETDPIFTDVTTKKSTTVRTKSQSRGATRRRRPILQFESTSSVVSVQPTSSSVKNTPEDLNNYHFIATPSSHSTSKTLINTNDYHDYRSESKPSTFERENKENSMNSEELITVITLGQDQASEGGTLISKSSTAAYPNRTSTPSSSSIMMTKSPEGITTQVADKIRSTTRDYSSSISPLEHLFNFTEINKDDTSTRMSEFTPSMGKNMNTNIPNIPEPVEISTRPNYRLRPMKMTNNTRPRFSIKDYKSRLDYRNRMSQVSTTESISISTPSMKTKSTGKYKYTPRYSYTKTKSSTQSYFPKSTNAVETLEGKRNKITGYRSMNTGINRNKGANNTTEINNNENNSLINISENGNKSNTSSIRRRPQLKTSSQFNHQIIKKNQNSTDSIVRTSKDSAAPIDPMDTKGDFPDEKEIVVMTNTTINRGQIKSNDAVENMTINSSDQERDDEKIIDQVIEKSTQHASIQSDEEAFARASLSVADLTSSASALYNKPGMFKALSVMPVFESNIHKKALSPIIDEPSLPIEAFFRELSHKEK</sequence>
<dbReference type="OrthoDB" id="8193595at2759"/>